<dbReference type="Proteomes" id="UP000800041">
    <property type="component" value="Unassembled WGS sequence"/>
</dbReference>
<feature type="compositionally biased region" description="Basic and acidic residues" evidence="1">
    <location>
        <begin position="663"/>
        <end position="681"/>
    </location>
</feature>
<protein>
    <submittedName>
        <fullName evidence="3">Tetrapyrrole biosynthesis, uroporphyrinogen III synthase</fullName>
    </submittedName>
</protein>
<evidence type="ECO:0000313" key="3">
    <source>
        <dbReference type="EMBL" id="KAF1985739.1"/>
    </source>
</evidence>
<feature type="region of interest" description="Disordered" evidence="1">
    <location>
        <begin position="663"/>
        <end position="688"/>
    </location>
</feature>
<dbReference type="InterPro" id="IPR003754">
    <property type="entry name" value="4pyrrol_synth_uPrphyn_synth"/>
</dbReference>
<gene>
    <name evidence="3" type="ORF">K402DRAFT_413052</name>
</gene>
<reference evidence="3" key="1">
    <citation type="journal article" date="2020" name="Stud. Mycol.">
        <title>101 Dothideomycetes genomes: a test case for predicting lifestyles and emergence of pathogens.</title>
        <authorList>
            <person name="Haridas S."/>
            <person name="Albert R."/>
            <person name="Binder M."/>
            <person name="Bloem J."/>
            <person name="Labutti K."/>
            <person name="Salamov A."/>
            <person name="Andreopoulos B."/>
            <person name="Baker S."/>
            <person name="Barry K."/>
            <person name="Bills G."/>
            <person name="Bluhm B."/>
            <person name="Cannon C."/>
            <person name="Castanera R."/>
            <person name="Culley D."/>
            <person name="Daum C."/>
            <person name="Ezra D."/>
            <person name="Gonzalez J."/>
            <person name="Henrissat B."/>
            <person name="Kuo A."/>
            <person name="Liang C."/>
            <person name="Lipzen A."/>
            <person name="Lutzoni F."/>
            <person name="Magnuson J."/>
            <person name="Mondo S."/>
            <person name="Nolan M."/>
            <person name="Ohm R."/>
            <person name="Pangilinan J."/>
            <person name="Park H.-J."/>
            <person name="Ramirez L."/>
            <person name="Alfaro M."/>
            <person name="Sun H."/>
            <person name="Tritt A."/>
            <person name="Yoshinaga Y."/>
            <person name="Zwiers L.-H."/>
            <person name="Turgeon B."/>
            <person name="Goodwin S."/>
            <person name="Spatafora J."/>
            <person name="Crous P."/>
            <person name="Grigoriev I."/>
        </authorList>
    </citation>
    <scope>NUCLEOTIDE SEQUENCE</scope>
    <source>
        <strain evidence="3">CBS 113979</strain>
    </source>
</reference>
<name>A0A6G1GYB2_9PEZI</name>
<feature type="region of interest" description="Disordered" evidence="1">
    <location>
        <begin position="295"/>
        <end position="439"/>
    </location>
</feature>
<keyword evidence="4" id="KW-1185">Reference proteome</keyword>
<feature type="compositionally biased region" description="Basic and acidic residues" evidence="1">
    <location>
        <begin position="398"/>
        <end position="407"/>
    </location>
</feature>
<organism evidence="3 4">
    <name type="scientific">Aulographum hederae CBS 113979</name>
    <dbReference type="NCBI Taxonomy" id="1176131"/>
    <lineage>
        <taxon>Eukaryota</taxon>
        <taxon>Fungi</taxon>
        <taxon>Dikarya</taxon>
        <taxon>Ascomycota</taxon>
        <taxon>Pezizomycotina</taxon>
        <taxon>Dothideomycetes</taxon>
        <taxon>Pleosporomycetidae</taxon>
        <taxon>Aulographales</taxon>
        <taxon>Aulographaceae</taxon>
    </lineage>
</organism>
<proteinExistence type="predicted"/>
<dbReference type="SUPFAM" id="SSF69618">
    <property type="entry name" value="HemD-like"/>
    <property type="match status" value="1"/>
</dbReference>
<dbReference type="Gene3D" id="3.40.50.10090">
    <property type="match status" value="2"/>
</dbReference>
<dbReference type="PANTHER" id="PTHR12390:SF0">
    <property type="entry name" value="UROPORPHYRINOGEN-III SYNTHASE"/>
    <property type="match status" value="1"/>
</dbReference>
<dbReference type="AlphaFoldDB" id="A0A6G1GYB2"/>
<feature type="compositionally biased region" description="Basic and acidic residues" evidence="1">
    <location>
        <begin position="428"/>
        <end position="438"/>
    </location>
</feature>
<dbReference type="UniPathway" id="UPA00251">
    <property type="reaction ID" value="UER00320"/>
</dbReference>
<feature type="compositionally biased region" description="Acidic residues" evidence="1">
    <location>
        <begin position="349"/>
        <end position="359"/>
    </location>
</feature>
<dbReference type="EMBL" id="ML977160">
    <property type="protein sequence ID" value="KAF1985739.1"/>
    <property type="molecule type" value="Genomic_DNA"/>
</dbReference>
<evidence type="ECO:0000259" key="2">
    <source>
        <dbReference type="Pfam" id="PF02602"/>
    </source>
</evidence>
<dbReference type="FunFam" id="3.40.50.10090:FF:000011">
    <property type="entry name" value="Uroporphyrinogen-III synthase (UroS), putative"/>
    <property type="match status" value="1"/>
</dbReference>
<dbReference type="CDD" id="cd06578">
    <property type="entry name" value="HemD"/>
    <property type="match status" value="1"/>
</dbReference>
<feature type="compositionally biased region" description="Basic and acidic residues" evidence="1">
    <location>
        <begin position="360"/>
        <end position="372"/>
    </location>
</feature>
<evidence type="ECO:0000256" key="1">
    <source>
        <dbReference type="SAM" id="MobiDB-lite"/>
    </source>
</evidence>
<dbReference type="Pfam" id="PF02602">
    <property type="entry name" value="HEM4"/>
    <property type="match status" value="1"/>
</dbReference>
<dbReference type="OrthoDB" id="1028014at2759"/>
<dbReference type="GO" id="GO:0006780">
    <property type="term" value="P:uroporphyrinogen III biosynthetic process"/>
    <property type="evidence" value="ECO:0007669"/>
    <property type="project" value="InterPro"/>
</dbReference>
<dbReference type="InterPro" id="IPR039793">
    <property type="entry name" value="UROS/Hem4"/>
</dbReference>
<dbReference type="PANTHER" id="PTHR12390">
    <property type="entry name" value="UROPORPHYRINOGEN III SYNTHASE"/>
    <property type="match status" value="1"/>
</dbReference>
<sequence length="716" mass="78182">MDEEKVPVLLLKTKSAPHDGYEEYFETADDGRYQPVFVPVLEHRFDEAALQTLHGQIESGTFRVGSNVSTKESDARYGGIIFTSQRAVEAFTKVVSDIRNSGKRIDDLLPSELMLYVVGPATARGLRALELKCPILGEESGNGEVLAGYMLQHYNALWKTALEKKLSLLFLVGEKRRDIIPNTLQSSDLKLSQQIPVHEVVIYETGEMASFRTVFTSLWSRNIKNNIKTQWVVVFSPAGCKAMLESLGLLDETTGKIKDGAIIDPSERGKAYIATIGPTTRDYLIKEFGYHPDVCAPKPSPQGDSADTSPKAAAGTKRKAESSTSPASKKGKKGGAKQQKTLEETIPKDEEEVTEDVEMKEDVNEKAEKSNNGEEAPEANGKDTHTDAGAEQNGSAKKSKDDGKTDNADGEPADGPEDVKGTVNPKDGAVEKSAEVKDSMPSSILEKGIIYFFARGRVGVEEPESVQDLQRAYIVLRPLPLGAKLGDGPIEDLKNNRLLALPKKVLPKSGRDRFMTFIEKANVSMSDLKDEFMKGSDYETKTAGTRHTPAVAPVGEGVYAITTVKSSSHLAYMLTIPSEIGEVQNAMGIRDNGSFVLSLKNPSVTGPANASLPQGPEFSKDIMEEFRGRAWMSVRAEHMGYENAQLLLIGSGADDVAKALETTKSDEKNGKMEPEEAMDKLEGEDEERVEHLHGDDSVFADLGISKKDYPDVLTTW</sequence>
<accession>A0A6G1GYB2</accession>
<dbReference type="GO" id="GO:0006782">
    <property type="term" value="P:protoporphyrinogen IX biosynthetic process"/>
    <property type="evidence" value="ECO:0007669"/>
    <property type="project" value="UniProtKB-UniPathway"/>
</dbReference>
<dbReference type="InterPro" id="IPR036108">
    <property type="entry name" value="4pyrrol_syn_uPrphyn_synt_sf"/>
</dbReference>
<evidence type="ECO:0000313" key="4">
    <source>
        <dbReference type="Proteomes" id="UP000800041"/>
    </source>
</evidence>
<dbReference type="GO" id="GO:0005829">
    <property type="term" value="C:cytosol"/>
    <property type="evidence" value="ECO:0007669"/>
    <property type="project" value="TreeGrafter"/>
</dbReference>
<dbReference type="GO" id="GO:0004852">
    <property type="term" value="F:uroporphyrinogen-III synthase activity"/>
    <property type="evidence" value="ECO:0007669"/>
    <property type="project" value="InterPro"/>
</dbReference>
<feature type="domain" description="Tetrapyrrole biosynthesis uroporphyrinogen III synthase" evidence="2">
    <location>
        <begin position="33"/>
        <end position="302"/>
    </location>
</feature>